<proteinExistence type="predicted"/>
<feature type="non-terminal residue" evidence="4">
    <location>
        <position position="1"/>
    </location>
</feature>
<dbReference type="SMART" id="SM00054">
    <property type="entry name" value="EFh"/>
    <property type="match status" value="2"/>
</dbReference>
<evidence type="ECO:0000313" key="4">
    <source>
        <dbReference type="EMBL" id="CAK9045997.1"/>
    </source>
</evidence>
<evidence type="ECO:0000259" key="3">
    <source>
        <dbReference type="PROSITE" id="PS50222"/>
    </source>
</evidence>
<name>A0ABP0M5N7_9DINO</name>
<dbReference type="InterPro" id="IPR002048">
    <property type="entry name" value="EF_hand_dom"/>
</dbReference>
<evidence type="ECO:0000313" key="5">
    <source>
        <dbReference type="Proteomes" id="UP001642464"/>
    </source>
</evidence>
<keyword evidence="5" id="KW-1185">Reference proteome</keyword>
<feature type="domain" description="EF-hand" evidence="3">
    <location>
        <begin position="254"/>
        <end position="289"/>
    </location>
</feature>
<organism evidence="4 5">
    <name type="scientific">Durusdinium trenchii</name>
    <dbReference type="NCBI Taxonomy" id="1381693"/>
    <lineage>
        <taxon>Eukaryota</taxon>
        <taxon>Sar</taxon>
        <taxon>Alveolata</taxon>
        <taxon>Dinophyceae</taxon>
        <taxon>Suessiales</taxon>
        <taxon>Symbiodiniaceae</taxon>
        <taxon>Durusdinium</taxon>
    </lineage>
</organism>
<evidence type="ECO:0000256" key="1">
    <source>
        <dbReference type="ARBA" id="ARBA00022837"/>
    </source>
</evidence>
<comment type="caution">
    <text evidence="4">The sequence shown here is derived from an EMBL/GenBank/DDBJ whole genome shotgun (WGS) entry which is preliminary data.</text>
</comment>
<feature type="region of interest" description="Disordered" evidence="2">
    <location>
        <begin position="331"/>
        <end position="354"/>
    </location>
</feature>
<dbReference type="Pfam" id="PF13833">
    <property type="entry name" value="EF-hand_8"/>
    <property type="match status" value="1"/>
</dbReference>
<dbReference type="Proteomes" id="UP001642464">
    <property type="component" value="Unassembled WGS sequence"/>
</dbReference>
<gene>
    <name evidence="4" type="ORF">SCF082_LOCUS25961</name>
</gene>
<reference evidence="4 5" key="1">
    <citation type="submission" date="2024-02" db="EMBL/GenBank/DDBJ databases">
        <authorList>
            <person name="Chen Y."/>
            <person name="Shah S."/>
            <person name="Dougan E. K."/>
            <person name="Thang M."/>
            <person name="Chan C."/>
        </authorList>
    </citation>
    <scope>NUCLEOTIDE SEQUENCE [LARGE SCALE GENOMIC DNA]</scope>
</reference>
<dbReference type="PROSITE" id="PS00018">
    <property type="entry name" value="EF_HAND_1"/>
    <property type="match status" value="2"/>
</dbReference>
<feature type="compositionally biased region" description="Pro residues" evidence="2">
    <location>
        <begin position="373"/>
        <end position="386"/>
    </location>
</feature>
<evidence type="ECO:0000256" key="2">
    <source>
        <dbReference type="SAM" id="MobiDB-lite"/>
    </source>
</evidence>
<protein>
    <submittedName>
        <fullName evidence="4">Ras-related protein Rab-1D</fullName>
    </submittedName>
</protein>
<dbReference type="InterPro" id="IPR018247">
    <property type="entry name" value="EF_Hand_1_Ca_BS"/>
</dbReference>
<dbReference type="PROSITE" id="PS50222">
    <property type="entry name" value="EF_HAND_2"/>
    <property type="match status" value="1"/>
</dbReference>
<dbReference type="Gene3D" id="1.10.238.10">
    <property type="entry name" value="EF-hand"/>
    <property type="match status" value="2"/>
</dbReference>
<dbReference type="EMBL" id="CAXAMM010019569">
    <property type="protein sequence ID" value="CAK9045997.1"/>
    <property type="molecule type" value="Genomic_DNA"/>
</dbReference>
<feature type="region of interest" description="Disordered" evidence="2">
    <location>
        <begin position="368"/>
        <end position="413"/>
    </location>
</feature>
<sequence>IRAWRRALDPNATFRLTLTQLRKFFHFEAGLRDRVDQAALWRSLDKDGLGEIGMEEIAPQHCSVLATFRQFMHERVGTCSAVWDHAIALDACVGQREGLWKSTRKLLLQPFLRVLRELGWPTNHAEARSALLASLDFFGCGFVSRSDLEWLDSWEPPKWIYSEPDLEALEELQALVSKKYSHPLLAWRSLFDRDDSNSVSWLEFCGACEKLRFKGNVGGAWRALDTDLSGRISLLEFDEDSALILMSFKAWCMKHFGSVELMFRHLDRDESGTLSFPEIRRACRRLKWNGDVHLLFNCLDTDGARAGGRRNISHQEIFFLDSWEVKEEEMRAHEETKIDHKKGEKGDSPTSPQREEILQLIPSKSEKYVGMPLMPPPKVDPYPLPPLKVSKSTPTLTEKQSRPKPKAKPPCKFLQRLLKESGAEGLLR</sequence>
<keyword evidence="1" id="KW-0106">Calcium</keyword>
<accession>A0ABP0M5N7</accession>
<dbReference type="InterPro" id="IPR011992">
    <property type="entry name" value="EF-hand-dom_pair"/>
</dbReference>
<dbReference type="SUPFAM" id="SSF47473">
    <property type="entry name" value="EF-hand"/>
    <property type="match status" value="1"/>
</dbReference>